<evidence type="ECO:0000313" key="4">
    <source>
        <dbReference type="EMBL" id="TPX11701.1"/>
    </source>
</evidence>
<dbReference type="PROSITE" id="PS50048">
    <property type="entry name" value="ZN2_CY6_FUNGAL_2"/>
    <property type="match status" value="1"/>
</dbReference>
<dbReference type="Gene3D" id="4.10.240.10">
    <property type="entry name" value="Zn(2)-C6 fungal-type DNA-binding domain"/>
    <property type="match status" value="1"/>
</dbReference>
<reference evidence="4 5" key="1">
    <citation type="submission" date="2019-06" db="EMBL/GenBank/DDBJ databases">
        <title>Draft genome sequence of the filamentous fungus Phialemoniopsis curvata isolated from diesel fuel.</title>
        <authorList>
            <person name="Varaljay V.A."/>
            <person name="Lyon W.J."/>
            <person name="Crouch A.L."/>
            <person name="Drake C.E."/>
            <person name="Hollomon J.M."/>
            <person name="Nadeau L.J."/>
            <person name="Nunn H.S."/>
            <person name="Stevenson B.S."/>
            <person name="Bojanowski C.L."/>
            <person name="Crookes-Goodson W.J."/>
        </authorList>
    </citation>
    <scope>NUCLEOTIDE SEQUENCE [LARGE SCALE GENOMIC DNA]</scope>
    <source>
        <strain evidence="4 5">D216</strain>
    </source>
</reference>
<evidence type="ECO:0000313" key="5">
    <source>
        <dbReference type="Proteomes" id="UP000319257"/>
    </source>
</evidence>
<dbReference type="Proteomes" id="UP000319257">
    <property type="component" value="Unassembled WGS sequence"/>
</dbReference>
<dbReference type="PANTHER" id="PTHR47784:SF4">
    <property type="entry name" value="ZN(II)2CYS6 TRANSCRIPTION FACTOR (EUROFUNG)"/>
    <property type="match status" value="1"/>
</dbReference>
<dbReference type="Pfam" id="PF00172">
    <property type="entry name" value="Zn_clus"/>
    <property type="match status" value="1"/>
</dbReference>
<dbReference type="PROSITE" id="PS00463">
    <property type="entry name" value="ZN2_CY6_FUNGAL_1"/>
    <property type="match status" value="1"/>
</dbReference>
<dbReference type="AlphaFoldDB" id="A0A507B3S8"/>
<feature type="compositionally biased region" description="Low complexity" evidence="2">
    <location>
        <begin position="54"/>
        <end position="66"/>
    </location>
</feature>
<organism evidence="4 5">
    <name type="scientific">Thyridium curvatum</name>
    <dbReference type="NCBI Taxonomy" id="1093900"/>
    <lineage>
        <taxon>Eukaryota</taxon>
        <taxon>Fungi</taxon>
        <taxon>Dikarya</taxon>
        <taxon>Ascomycota</taxon>
        <taxon>Pezizomycotina</taxon>
        <taxon>Sordariomycetes</taxon>
        <taxon>Sordariomycetidae</taxon>
        <taxon>Thyridiales</taxon>
        <taxon>Thyridiaceae</taxon>
        <taxon>Thyridium</taxon>
    </lineage>
</organism>
<dbReference type="EMBL" id="SKBQ01000047">
    <property type="protein sequence ID" value="TPX11701.1"/>
    <property type="molecule type" value="Genomic_DNA"/>
</dbReference>
<dbReference type="GO" id="GO:0001228">
    <property type="term" value="F:DNA-binding transcription activator activity, RNA polymerase II-specific"/>
    <property type="evidence" value="ECO:0007669"/>
    <property type="project" value="TreeGrafter"/>
</dbReference>
<evidence type="ECO:0000259" key="3">
    <source>
        <dbReference type="PROSITE" id="PS50048"/>
    </source>
</evidence>
<dbReference type="InterPro" id="IPR001138">
    <property type="entry name" value="Zn2Cys6_DnaBD"/>
</dbReference>
<feature type="domain" description="Zn(2)-C6 fungal-type" evidence="3">
    <location>
        <begin position="12"/>
        <end position="42"/>
    </location>
</feature>
<evidence type="ECO:0000256" key="2">
    <source>
        <dbReference type="SAM" id="MobiDB-lite"/>
    </source>
</evidence>
<dbReference type="GO" id="GO:0008270">
    <property type="term" value="F:zinc ion binding"/>
    <property type="evidence" value="ECO:0007669"/>
    <property type="project" value="InterPro"/>
</dbReference>
<dbReference type="STRING" id="1093900.A0A507B3S8"/>
<dbReference type="GeneID" id="41975127"/>
<sequence length="400" mass="44381">MARKRHTKSRYGCKECKQRHLKCDEGRPSCGRCLALERRCSFFDIHTGFAPAPRAATSISGSSSTPAAPPAPSPASVQGSTSGRADDLNVERYSLVHLELLHHPETHYGSLFGDAVEEARLMVDLIRQEALAVPYLMDEFLALAAAHKSTLVPADRKAFYHTEATRLQNRALSQVDLSNLDALDQNPMAVFLFASLLSQHVMFDILSARDKGGNDLLDNLVHCFGLHRGVRLVAGRAWPQVEARMLPILMGRHQLGLGNLSVIGPGDECDGLKKLIDSRPLSEDASKACREAVEILQKLFDEQRTAVSSGTRHVTVVQGWPVRIPTYYVELVDQRVPESLVILAYYGVLLHRARDYWAIGDTGTRLVQCISNILGGYWARWLGWPRQILDVDAPTELARQ</sequence>
<accession>A0A507B3S8</accession>
<proteinExistence type="predicted"/>
<protein>
    <recommendedName>
        <fullName evidence="3">Zn(2)-C6 fungal-type domain-containing protein</fullName>
    </recommendedName>
</protein>
<dbReference type="SMART" id="SM00066">
    <property type="entry name" value="GAL4"/>
    <property type="match status" value="1"/>
</dbReference>
<dbReference type="InParanoid" id="A0A507B3S8"/>
<dbReference type="PANTHER" id="PTHR47784">
    <property type="entry name" value="STEROL UPTAKE CONTROL PROTEIN 2"/>
    <property type="match status" value="1"/>
</dbReference>
<keyword evidence="1" id="KW-0539">Nucleus</keyword>
<keyword evidence="5" id="KW-1185">Reference proteome</keyword>
<dbReference type="CDD" id="cd00067">
    <property type="entry name" value="GAL4"/>
    <property type="match status" value="1"/>
</dbReference>
<dbReference type="OrthoDB" id="4937900at2759"/>
<name>A0A507B3S8_9PEZI</name>
<dbReference type="InterPro" id="IPR053157">
    <property type="entry name" value="Sterol_Uptake_Regulator"/>
</dbReference>
<gene>
    <name evidence="4" type="ORF">E0L32_007680</name>
</gene>
<feature type="region of interest" description="Disordered" evidence="2">
    <location>
        <begin position="54"/>
        <end position="83"/>
    </location>
</feature>
<dbReference type="SUPFAM" id="SSF57701">
    <property type="entry name" value="Zn2/Cys6 DNA-binding domain"/>
    <property type="match status" value="1"/>
</dbReference>
<dbReference type="RefSeq" id="XP_030993412.1">
    <property type="nucleotide sequence ID" value="XM_031142450.1"/>
</dbReference>
<comment type="caution">
    <text evidence="4">The sequence shown here is derived from an EMBL/GenBank/DDBJ whole genome shotgun (WGS) entry which is preliminary data.</text>
</comment>
<evidence type="ECO:0000256" key="1">
    <source>
        <dbReference type="ARBA" id="ARBA00023242"/>
    </source>
</evidence>
<dbReference type="InterPro" id="IPR036864">
    <property type="entry name" value="Zn2-C6_fun-type_DNA-bd_sf"/>
</dbReference>